<feature type="compositionally biased region" description="Basic and acidic residues" evidence="1">
    <location>
        <begin position="43"/>
        <end position="69"/>
    </location>
</feature>
<evidence type="ECO:0008006" key="4">
    <source>
        <dbReference type="Google" id="ProtNLM"/>
    </source>
</evidence>
<keyword evidence="3" id="KW-1185">Reference proteome</keyword>
<sequence>MSVRPRPRPKPRATGSNVSATSAATSPPASTPVDESSAKPPTPKKETEDRIDDRFMKKGRFWSEIDQKEKRAKAAARESSVSESSDEDEEGERTPVKRVYTTGPFKPMPAWTKNGGKTRNKRSPSQERDTEDDDDDDDVIHLPSGSQNSTSDKERTPRKKKKRARSRSKSLTPPPPLPIHMVQQARQLLRETLGETPRAARPPSPTAMEDPVAPEDVLDPELQRLADAIKTKRHQTPDLESSTAMVNITVVWKPHPEADVDTDVPTRTYTIRRNESFHLLFQAVAESAFILTQELVVCYQNRKIFEGATPESLHIYAAGEVVACEQGTYEYLKTSRNSVTPEPEADNSRLRSPSVDATTETAAPFKLFFRAGVWKDSVAVRVTSSMTCKDAVALALKAASKANLTNTDLEGKTIHMSIDGDKVDDDEAIGNLDVEDSDLVELVGF</sequence>
<organism evidence="2 3">
    <name type="scientific">Sistotremastrum suecicum HHB10207 ss-3</name>
    <dbReference type="NCBI Taxonomy" id="1314776"/>
    <lineage>
        <taxon>Eukaryota</taxon>
        <taxon>Fungi</taxon>
        <taxon>Dikarya</taxon>
        <taxon>Basidiomycota</taxon>
        <taxon>Agaricomycotina</taxon>
        <taxon>Agaricomycetes</taxon>
        <taxon>Sistotremastrales</taxon>
        <taxon>Sistotremastraceae</taxon>
        <taxon>Sistotremastrum</taxon>
    </lineage>
</organism>
<dbReference type="Proteomes" id="UP000076798">
    <property type="component" value="Unassembled WGS sequence"/>
</dbReference>
<reference evidence="2 3" key="1">
    <citation type="journal article" date="2016" name="Mol. Biol. Evol.">
        <title>Comparative Genomics of Early-Diverging Mushroom-Forming Fungi Provides Insights into the Origins of Lignocellulose Decay Capabilities.</title>
        <authorList>
            <person name="Nagy L.G."/>
            <person name="Riley R."/>
            <person name="Tritt A."/>
            <person name="Adam C."/>
            <person name="Daum C."/>
            <person name="Floudas D."/>
            <person name="Sun H."/>
            <person name="Yadav J.S."/>
            <person name="Pangilinan J."/>
            <person name="Larsson K.H."/>
            <person name="Matsuura K."/>
            <person name="Barry K."/>
            <person name="Labutti K."/>
            <person name="Kuo R."/>
            <person name="Ohm R.A."/>
            <person name="Bhattacharya S.S."/>
            <person name="Shirouzu T."/>
            <person name="Yoshinaga Y."/>
            <person name="Martin F.M."/>
            <person name="Grigoriev I.V."/>
            <person name="Hibbett D.S."/>
        </authorList>
    </citation>
    <scope>NUCLEOTIDE SEQUENCE [LARGE SCALE GENOMIC DNA]</scope>
    <source>
        <strain evidence="2 3">HHB10207 ss-3</strain>
    </source>
</reference>
<dbReference type="EMBL" id="KV428102">
    <property type="protein sequence ID" value="KZT36650.1"/>
    <property type="molecule type" value="Genomic_DNA"/>
</dbReference>
<proteinExistence type="predicted"/>
<feature type="region of interest" description="Disordered" evidence="1">
    <location>
        <begin position="1"/>
        <end position="180"/>
    </location>
</feature>
<protein>
    <recommendedName>
        <fullName evidence="4">Rad60/SUMO-like domain-containing protein</fullName>
    </recommendedName>
</protein>
<feature type="compositionally biased region" description="Acidic residues" evidence="1">
    <location>
        <begin position="129"/>
        <end position="138"/>
    </location>
</feature>
<gene>
    <name evidence="2" type="ORF">SISSUDRAFT_1130217</name>
</gene>
<dbReference type="STRING" id="1314776.A0A166BR17"/>
<feature type="region of interest" description="Disordered" evidence="1">
    <location>
        <begin position="335"/>
        <end position="355"/>
    </location>
</feature>
<feature type="compositionally biased region" description="Basic residues" evidence="1">
    <location>
        <begin position="1"/>
        <end position="11"/>
    </location>
</feature>
<dbReference type="AlphaFoldDB" id="A0A166BR17"/>
<evidence type="ECO:0000313" key="2">
    <source>
        <dbReference type="EMBL" id="KZT36650.1"/>
    </source>
</evidence>
<accession>A0A166BR17</accession>
<feature type="compositionally biased region" description="Basic residues" evidence="1">
    <location>
        <begin position="156"/>
        <end position="168"/>
    </location>
</feature>
<name>A0A166BR17_9AGAM</name>
<dbReference type="OrthoDB" id="3365399at2759"/>
<evidence type="ECO:0000313" key="3">
    <source>
        <dbReference type="Proteomes" id="UP000076798"/>
    </source>
</evidence>
<evidence type="ECO:0000256" key="1">
    <source>
        <dbReference type="SAM" id="MobiDB-lite"/>
    </source>
</evidence>
<feature type="compositionally biased region" description="Low complexity" evidence="1">
    <location>
        <begin position="19"/>
        <end position="32"/>
    </location>
</feature>